<name>A0ABS8VAU2_DATST</name>
<evidence type="ECO:0000313" key="2">
    <source>
        <dbReference type="Proteomes" id="UP000823775"/>
    </source>
</evidence>
<accession>A0ABS8VAU2</accession>
<dbReference type="EMBL" id="JACEIK010004125">
    <property type="protein sequence ID" value="MCD9644336.1"/>
    <property type="molecule type" value="Genomic_DNA"/>
</dbReference>
<keyword evidence="2" id="KW-1185">Reference proteome</keyword>
<reference evidence="1 2" key="1">
    <citation type="journal article" date="2021" name="BMC Genomics">
        <title>Datura genome reveals duplications of psychoactive alkaloid biosynthetic genes and high mutation rate following tissue culture.</title>
        <authorList>
            <person name="Rajewski A."/>
            <person name="Carter-House D."/>
            <person name="Stajich J."/>
            <person name="Litt A."/>
        </authorList>
    </citation>
    <scope>NUCLEOTIDE SEQUENCE [LARGE SCALE GENOMIC DNA]</scope>
    <source>
        <strain evidence="1">AR-01</strain>
    </source>
</reference>
<dbReference type="Proteomes" id="UP000823775">
    <property type="component" value="Unassembled WGS sequence"/>
</dbReference>
<comment type="caution">
    <text evidence="1">The sequence shown here is derived from an EMBL/GenBank/DDBJ whole genome shotgun (WGS) entry which is preliminary data.</text>
</comment>
<gene>
    <name evidence="1" type="ORF">HAX54_032522</name>
</gene>
<organism evidence="1 2">
    <name type="scientific">Datura stramonium</name>
    <name type="common">Jimsonweed</name>
    <name type="synonym">Common thornapple</name>
    <dbReference type="NCBI Taxonomy" id="4076"/>
    <lineage>
        <taxon>Eukaryota</taxon>
        <taxon>Viridiplantae</taxon>
        <taxon>Streptophyta</taxon>
        <taxon>Embryophyta</taxon>
        <taxon>Tracheophyta</taxon>
        <taxon>Spermatophyta</taxon>
        <taxon>Magnoliopsida</taxon>
        <taxon>eudicotyledons</taxon>
        <taxon>Gunneridae</taxon>
        <taxon>Pentapetalae</taxon>
        <taxon>asterids</taxon>
        <taxon>lamiids</taxon>
        <taxon>Solanales</taxon>
        <taxon>Solanaceae</taxon>
        <taxon>Solanoideae</taxon>
        <taxon>Datureae</taxon>
        <taxon>Datura</taxon>
    </lineage>
</organism>
<evidence type="ECO:0000313" key="1">
    <source>
        <dbReference type="EMBL" id="MCD9644336.1"/>
    </source>
</evidence>
<protein>
    <submittedName>
        <fullName evidence="1">Uncharacterized protein</fullName>
    </submittedName>
</protein>
<sequence>MATFGGRRQNRLSVGNHISMWCMLYCGPKWPVSATWRPAETKQKRNFTTLDVVIDVARHLTQQIQCVGRCSTFPIVQKEFLNGSPYRACWLMRCIQEQSESRILPNPLWAWIVHLDFFLFAGSISTRREITLQGGRQVSAIGAARASAEGPGRPPVAAVSHGIVQGGKATRQHRRAGLRCYRRSRTSALDSLASYNS</sequence>
<proteinExistence type="predicted"/>